<dbReference type="SUPFAM" id="SSF55781">
    <property type="entry name" value="GAF domain-like"/>
    <property type="match status" value="1"/>
</dbReference>
<name>A0A848G4N5_9RHOO</name>
<dbReference type="RefSeq" id="WP_169146735.1">
    <property type="nucleotide sequence ID" value="NZ_JABBGA010000013.1"/>
</dbReference>
<keyword evidence="3" id="KW-1185">Reference proteome</keyword>
<dbReference type="InterPro" id="IPR029016">
    <property type="entry name" value="GAF-like_dom_sf"/>
</dbReference>
<dbReference type="Gene3D" id="3.30.450.40">
    <property type="match status" value="1"/>
</dbReference>
<comment type="caution">
    <text evidence="2">The sequence shown here is derived from an EMBL/GenBank/DDBJ whole genome shotgun (WGS) entry which is preliminary data.</text>
</comment>
<dbReference type="EMBL" id="JABBGA010000013">
    <property type="protein sequence ID" value="NML27197.1"/>
    <property type="molecule type" value="Genomic_DNA"/>
</dbReference>
<dbReference type="Pfam" id="PF01590">
    <property type="entry name" value="GAF"/>
    <property type="match status" value="1"/>
</dbReference>
<accession>A0A848G4N5</accession>
<organism evidence="2 3">
    <name type="scientific">Zoogloea dura</name>
    <dbReference type="NCBI Taxonomy" id="2728840"/>
    <lineage>
        <taxon>Bacteria</taxon>
        <taxon>Pseudomonadati</taxon>
        <taxon>Pseudomonadota</taxon>
        <taxon>Betaproteobacteria</taxon>
        <taxon>Rhodocyclales</taxon>
        <taxon>Zoogloeaceae</taxon>
        <taxon>Zoogloea</taxon>
    </lineage>
</organism>
<dbReference type="SMART" id="SM00065">
    <property type="entry name" value="GAF"/>
    <property type="match status" value="1"/>
</dbReference>
<reference evidence="2 3" key="1">
    <citation type="submission" date="2020-04" db="EMBL/GenBank/DDBJ databases">
        <title>Zoogloea sp. G-4-1-14 isolated from soil.</title>
        <authorList>
            <person name="Dahal R.H."/>
        </authorList>
    </citation>
    <scope>NUCLEOTIDE SEQUENCE [LARGE SCALE GENOMIC DNA]</scope>
    <source>
        <strain evidence="2 3">G-4-1-14</strain>
    </source>
</reference>
<dbReference type="Proteomes" id="UP000580043">
    <property type="component" value="Unassembled WGS sequence"/>
</dbReference>
<gene>
    <name evidence="2" type="ORF">HHL15_15705</name>
</gene>
<evidence type="ECO:0000313" key="3">
    <source>
        <dbReference type="Proteomes" id="UP000580043"/>
    </source>
</evidence>
<sequence length="179" mass="19991">MHEVPPGFLKKWQHTLDEVAKALDVPAALVMRVWPEQIEVLLSSLSTGNPYEEHEKADLGTGLYCETVMASRALLEIPDALSDPAWSDNPDIKLNMINYLGVPLVWPDDSIFGTVCVLDARARQYSAEAQEALWKIKALIEADFSMIWHGALDPTLIDERTRSISAEVETILAQLSRPH</sequence>
<evidence type="ECO:0000313" key="2">
    <source>
        <dbReference type="EMBL" id="NML27197.1"/>
    </source>
</evidence>
<dbReference type="InterPro" id="IPR003018">
    <property type="entry name" value="GAF"/>
</dbReference>
<proteinExistence type="predicted"/>
<dbReference type="AlphaFoldDB" id="A0A848G4N5"/>
<evidence type="ECO:0000259" key="1">
    <source>
        <dbReference type="SMART" id="SM00065"/>
    </source>
</evidence>
<protein>
    <submittedName>
        <fullName evidence="2">GAF domain-containing protein</fullName>
    </submittedName>
</protein>
<feature type="domain" description="GAF" evidence="1">
    <location>
        <begin position="7"/>
        <end position="162"/>
    </location>
</feature>